<dbReference type="EMBL" id="JAQJAN010000003">
    <property type="protein sequence ID" value="KAJ5733823.1"/>
    <property type="molecule type" value="Genomic_DNA"/>
</dbReference>
<name>A0AAD6HS58_9EURO</name>
<feature type="compositionally biased region" description="Low complexity" evidence="1">
    <location>
        <begin position="463"/>
        <end position="475"/>
    </location>
</feature>
<evidence type="ECO:0000313" key="3">
    <source>
        <dbReference type="Proteomes" id="UP001215712"/>
    </source>
</evidence>
<protein>
    <recommendedName>
        <fullName evidence="4">Phosphoglycerate mutase family protein</fullName>
    </recommendedName>
</protein>
<dbReference type="PANTHER" id="PTHR16469">
    <property type="entry name" value="UBIQUITIN-ASSOCIATED AND SH3 DOMAIN-CONTAINING BA-RELATED"/>
    <property type="match status" value="1"/>
</dbReference>
<dbReference type="InterPro" id="IPR029033">
    <property type="entry name" value="His_PPase_superfam"/>
</dbReference>
<feature type="compositionally biased region" description="Polar residues" evidence="1">
    <location>
        <begin position="424"/>
        <end position="434"/>
    </location>
</feature>
<evidence type="ECO:0000313" key="2">
    <source>
        <dbReference type="EMBL" id="KAJ5733823.1"/>
    </source>
</evidence>
<feature type="region of interest" description="Disordered" evidence="1">
    <location>
        <begin position="193"/>
        <end position="245"/>
    </location>
</feature>
<reference evidence="2" key="1">
    <citation type="journal article" date="2023" name="IMA Fungus">
        <title>Comparative genomic study of the Penicillium genus elucidates a diverse pangenome and 15 lateral gene transfer events.</title>
        <authorList>
            <person name="Petersen C."/>
            <person name="Sorensen T."/>
            <person name="Nielsen M.R."/>
            <person name="Sondergaard T.E."/>
            <person name="Sorensen J.L."/>
            <person name="Fitzpatrick D.A."/>
            <person name="Frisvad J.C."/>
            <person name="Nielsen K.L."/>
        </authorList>
    </citation>
    <scope>NUCLEOTIDE SEQUENCE</scope>
    <source>
        <strain evidence="2">IBT 17514</strain>
    </source>
</reference>
<feature type="compositionally biased region" description="Polar residues" evidence="1">
    <location>
        <begin position="224"/>
        <end position="245"/>
    </location>
</feature>
<feature type="compositionally biased region" description="Polar residues" evidence="1">
    <location>
        <begin position="481"/>
        <end position="504"/>
    </location>
</feature>
<reference evidence="2" key="2">
    <citation type="submission" date="2023-01" db="EMBL/GenBank/DDBJ databases">
        <authorList>
            <person name="Petersen C."/>
        </authorList>
    </citation>
    <scope>NUCLEOTIDE SEQUENCE</scope>
    <source>
        <strain evidence="2">IBT 17514</strain>
    </source>
</reference>
<evidence type="ECO:0008006" key="4">
    <source>
        <dbReference type="Google" id="ProtNLM"/>
    </source>
</evidence>
<feature type="region of interest" description="Disordered" evidence="1">
    <location>
        <begin position="66"/>
        <end position="85"/>
    </location>
</feature>
<evidence type="ECO:0000256" key="1">
    <source>
        <dbReference type="SAM" id="MobiDB-lite"/>
    </source>
</evidence>
<dbReference type="Gene3D" id="3.40.50.1240">
    <property type="entry name" value="Phosphoglycerate mutase-like"/>
    <property type="match status" value="2"/>
</dbReference>
<dbReference type="SUPFAM" id="SSF53254">
    <property type="entry name" value="Phosphoglycerate mutase-like"/>
    <property type="match status" value="1"/>
</dbReference>
<feature type="region of interest" description="Disordered" evidence="1">
    <location>
        <begin position="458"/>
        <end position="610"/>
    </location>
</feature>
<accession>A0AAD6HS58</accession>
<comment type="caution">
    <text evidence="2">The sequence shown here is derived from an EMBL/GenBank/DDBJ whole genome shotgun (WGS) entry which is preliminary data.</text>
</comment>
<sequence>MDSQPIVFIVRHGARLDAADKEWHLTSPTPYDPPLCYSGWLQCRSLGIRIASLLQAPDFIGKSQGEQAEPVTLEDKTSQTPASSDLNNRYNVIVHTSPFLRCLQTSIAISAGLSQFGATTKLSDTGDKNQPLHRDSADIDPRPLVRVDAFLGEWLSPDYFDQITPPPSSDRMVALAKAELLRRGEIIPQAWEGTKGARTPSGHFPGGWSSHSNPTTPGEDDSCSFPQQGLSSTLRQPVQRQRASTVDIPQTPIALGGAPTALSRLDTNLEAVINRSYVPPTPNYAVSGSDPIPSGYVAHARDACTRIDYQWDSMRTPMWGTGGDYGEEWSSMQDRVAEGFKRMMNWYRSNPSDPSLSPVAMGALPSEDRPKQTILILVTHGADCNALINSVAGHSILLDIGTASLTLAVPRKRLPKTDPKSDQSSKASSENTRQISQQYALQLVASTDHLRAGVNPSQLTTLASPSASQSSSKPSMPTYRNRVSSRPQPLQGTFSMEPVSTNGMSPRGWTLARRPSTSDMPRAPSGLWGSLASPIEKDEETEEDLVPNFGDQRPNSQDSKLPEGPVDRTEWATKLPHRTRSQRGLWGSAVSLDDRDSPSRRRWTVAEQKL</sequence>
<dbReference type="InterPro" id="IPR051710">
    <property type="entry name" value="Phosphatase_SH3-domain"/>
</dbReference>
<dbReference type="AlphaFoldDB" id="A0AAD6HS58"/>
<gene>
    <name evidence="2" type="ORF">N7493_002609</name>
</gene>
<dbReference type="PANTHER" id="PTHR16469:SF27">
    <property type="entry name" value="UBIQUITIN-ASSOCIATED AND SH3 DOMAIN-CONTAINING BA-RELATED"/>
    <property type="match status" value="1"/>
</dbReference>
<proteinExistence type="predicted"/>
<keyword evidence="3" id="KW-1185">Reference proteome</keyword>
<organism evidence="2 3">
    <name type="scientific">Penicillium malachiteum</name>
    <dbReference type="NCBI Taxonomy" id="1324776"/>
    <lineage>
        <taxon>Eukaryota</taxon>
        <taxon>Fungi</taxon>
        <taxon>Dikarya</taxon>
        <taxon>Ascomycota</taxon>
        <taxon>Pezizomycotina</taxon>
        <taxon>Eurotiomycetes</taxon>
        <taxon>Eurotiomycetidae</taxon>
        <taxon>Eurotiales</taxon>
        <taxon>Aspergillaceae</taxon>
        <taxon>Penicillium</taxon>
    </lineage>
</organism>
<dbReference type="Proteomes" id="UP001215712">
    <property type="component" value="Unassembled WGS sequence"/>
</dbReference>
<feature type="region of interest" description="Disordered" evidence="1">
    <location>
        <begin position="411"/>
        <end position="434"/>
    </location>
</feature>